<name>A0A1I0QCB8_9FIRM</name>
<proteinExistence type="predicted"/>
<dbReference type="RefSeq" id="WP_092453805.1">
    <property type="nucleotide sequence ID" value="NZ_FOJI01000007.1"/>
</dbReference>
<keyword evidence="1" id="KW-0812">Transmembrane</keyword>
<dbReference type="Proteomes" id="UP000199701">
    <property type="component" value="Unassembled WGS sequence"/>
</dbReference>
<keyword evidence="3" id="KW-1185">Reference proteome</keyword>
<evidence type="ECO:0000313" key="2">
    <source>
        <dbReference type="EMBL" id="SEW24519.1"/>
    </source>
</evidence>
<dbReference type="EMBL" id="FOJI01000007">
    <property type="protein sequence ID" value="SEW24519.1"/>
    <property type="molecule type" value="Genomic_DNA"/>
</dbReference>
<feature type="transmembrane region" description="Helical" evidence="1">
    <location>
        <begin position="7"/>
        <end position="25"/>
    </location>
</feature>
<gene>
    <name evidence="2" type="ORF">SAMN05421659_107174</name>
</gene>
<evidence type="ECO:0000256" key="1">
    <source>
        <dbReference type="SAM" id="Phobius"/>
    </source>
</evidence>
<keyword evidence="1" id="KW-1133">Transmembrane helix</keyword>
<keyword evidence="1" id="KW-0472">Membrane</keyword>
<protein>
    <submittedName>
        <fullName evidence="2">Uncharacterized protein</fullName>
    </submittedName>
</protein>
<dbReference type="STRING" id="99656.SAMN05421659_107174"/>
<organism evidence="2 3">
    <name type="scientific">[Clostridium] fimetarium</name>
    <dbReference type="NCBI Taxonomy" id="99656"/>
    <lineage>
        <taxon>Bacteria</taxon>
        <taxon>Bacillati</taxon>
        <taxon>Bacillota</taxon>
        <taxon>Clostridia</taxon>
        <taxon>Lachnospirales</taxon>
        <taxon>Lachnospiraceae</taxon>
    </lineage>
</organism>
<accession>A0A1I0QCB8</accession>
<evidence type="ECO:0000313" key="3">
    <source>
        <dbReference type="Proteomes" id="UP000199701"/>
    </source>
</evidence>
<dbReference type="AlphaFoldDB" id="A0A1I0QCB8"/>
<sequence length="172" mass="19417">MKQILKVLGTSFIMAVVVLGLLIILNNISFTSNGKTHTGIFEVLGMASTIESASYCASDSAVFESVVALKKPEIYFEKAELENLIKDKDIEILNYFKVKFNSKDNVIDANSIDESHCKILDITDKNGNSFMYLYNKQLRTIKFNHTDIYTITFFLLDNEQKESTAIINIPVN</sequence>
<reference evidence="2 3" key="1">
    <citation type="submission" date="2016-10" db="EMBL/GenBank/DDBJ databases">
        <authorList>
            <person name="de Groot N.N."/>
        </authorList>
    </citation>
    <scope>NUCLEOTIDE SEQUENCE [LARGE SCALE GENOMIC DNA]</scope>
    <source>
        <strain evidence="2 3">DSM 9179</strain>
    </source>
</reference>